<protein>
    <submittedName>
        <fullName evidence="1">Uncharacterized protein</fullName>
    </submittedName>
</protein>
<evidence type="ECO:0000313" key="1">
    <source>
        <dbReference type="EMBL" id="KAF9946316.1"/>
    </source>
</evidence>
<dbReference type="AlphaFoldDB" id="A0A9P6ISM0"/>
<name>A0A9P6ISM0_9FUNG</name>
<dbReference type="Proteomes" id="UP000749646">
    <property type="component" value="Unassembled WGS sequence"/>
</dbReference>
<comment type="caution">
    <text evidence="1">The sequence shown here is derived from an EMBL/GenBank/DDBJ whole genome shotgun (WGS) entry which is preliminary data.</text>
</comment>
<dbReference type="EMBL" id="JAAAHW010007789">
    <property type="protein sequence ID" value="KAF9946316.1"/>
    <property type="molecule type" value="Genomic_DNA"/>
</dbReference>
<evidence type="ECO:0000313" key="2">
    <source>
        <dbReference type="Proteomes" id="UP000749646"/>
    </source>
</evidence>
<gene>
    <name evidence="1" type="ORF">BGZ65_009849</name>
</gene>
<feature type="non-terminal residue" evidence="1">
    <location>
        <position position="1"/>
    </location>
</feature>
<organism evidence="1 2">
    <name type="scientific">Modicella reniformis</name>
    <dbReference type="NCBI Taxonomy" id="1440133"/>
    <lineage>
        <taxon>Eukaryota</taxon>
        <taxon>Fungi</taxon>
        <taxon>Fungi incertae sedis</taxon>
        <taxon>Mucoromycota</taxon>
        <taxon>Mortierellomycotina</taxon>
        <taxon>Mortierellomycetes</taxon>
        <taxon>Mortierellales</taxon>
        <taxon>Mortierellaceae</taxon>
        <taxon>Modicella</taxon>
    </lineage>
</organism>
<proteinExistence type="predicted"/>
<reference evidence="1" key="1">
    <citation type="journal article" date="2020" name="Fungal Divers.">
        <title>Resolving the Mortierellaceae phylogeny through synthesis of multi-gene phylogenetics and phylogenomics.</title>
        <authorList>
            <person name="Vandepol N."/>
            <person name="Liber J."/>
            <person name="Desiro A."/>
            <person name="Na H."/>
            <person name="Kennedy M."/>
            <person name="Barry K."/>
            <person name="Grigoriev I.V."/>
            <person name="Miller A.N."/>
            <person name="O'Donnell K."/>
            <person name="Stajich J.E."/>
            <person name="Bonito G."/>
        </authorList>
    </citation>
    <scope>NUCLEOTIDE SEQUENCE</scope>
    <source>
        <strain evidence="1">MES-2147</strain>
    </source>
</reference>
<keyword evidence="2" id="KW-1185">Reference proteome</keyword>
<accession>A0A9P6ISM0</accession>
<sequence length="67" mass="7934">PNIRNGLQDVVRRASQRKRIRQRAITLYMERISDTVVDENDRKVLDKLCPRVSDKDVPDEEDAERVR</sequence>